<dbReference type="InterPro" id="IPR005944">
    <property type="entry name" value="Pro_iminopeptidase"/>
</dbReference>
<evidence type="ECO:0000256" key="5">
    <source>
        <dbReference type="ARBA" id="ARBA00021843"/>
    </source>
</evidence>
<dbReference type="Pfam" id="PF00561">
    <property type="entry name" value="Abhydrolase_1"/>
    <property type="match status" value="1"/>
</dbReference>
<keyword evidence="6 12" id="KW-0031">Aminopeptidase</keyword>
<sequence>MAYRDYGLPYEKCWLLLHGGPGGSAHQGMLQPLDMGQHRAILPDQRGAGMSRPNGRIAGNNTHQLVADLELLRIKLGIEKWSVLSGSWGTVLALRYAQAYPQRIERMVMRGAFALKRAEIFGLLRPLASDKKVALDGFWPQAPYAGAAQVLTRLEQQLRAKTLGPASRHTIRCWNLLELRSALQGLWRSQLHLAAQRSADPQAAIAARQTWAQLRRQQRRALASLDKPLSDKADIRGWKKFRIQGHYLRHKGFVRPGELDAAVRSLAINGTSTDWVHGRFDAVCKPDNSLRWLAMQELINPGLASGHWPVAGHLASESGISRTLKRVVQSKHK</sequence>
<dbReference type="PANTHER" id="PTHR43722:SF1">
    <property type="entry name" value="PROLINE IMINOPEPTIDASE"/>
    <property type="match status" value="1"/>
</dbReference>
<dbReference type="InterPro" id="IPR000073">
    <property type="entry name" value="AB_hydrolase_1"/>
</dbReference>
<dbReference type="PRINTS" id="PR00111">
    <property type="entry name" value="ABHYDROLASE"/>
</dbReference>
<evidence type="ECO:0000313" key="12">
    <source>
        <dbReference type="EMBL" id="QJC55886.1"/>
    </source>
</evidence>
<reference evidence="12 13" key="1">
    <citation type="submission" date="2020-04" db="EMBL/GenBank/DDBJ databases">
        <title>Complete genome of a Psychrophilic, Marine, Gas Vacuolate Bacterium Polaromonas vacuolata KCTC 22033T.</title>
        <authorList>
            <person name="Hwang K."/>
            <person name="Kim K.M."/>
        </authorList>
    </citation>
    <scope>NUCLEOTIDE SEQUENCE [LARGE SCALE GENOMIC DNA]</scope>
    <source>
        <strain evidence="12 13">KCTC 22033</strain>
    </source>
</reference>
<dbReference type="GO" id="GO:0006508">
    <property type="term" value="P:proteolysis"/>
    <property type="evidence" value="ECO:0007669"/>
    <property type="project" value="UniProtKB-KW"/>
</dbReference>
<dbReference type="InterPro" id="IPR002410">
    <property type="entry name" value="Peptidase_S33"/>
</dbReference>
<evidence type="ECO:0000256" key="8">
    <source>
        <dbReference type="ARBA" id="ARBA00022670"/>
    </source>
</evidence>
<proteinExistence type="inferred from homology"/>
<dbReference type="Gene3D" id="3.40.50.1820">
    <property type="entry name" value="alpha/beta hydrolase"/>
    <property type="match status" value="1"/>
</dbReference>
<dbReference type="GO" id="GO:0004177">
    <property type="term" value="F:aminopeptidase activity"/>
    <property type="evidence" value="ECO:0007669"/>
    <property type="project" value="UniProtKB-KW"/>
</dbReference>
<accession>A0A6H2H8T0</accession>
<protein>
    <recommendedName>
        <fullName evidence="5">Proline iminopeptidase</fullName>
        <ecNumber evidence="4">3.4.11.5</ecNumber>
    </recommendedName>
    <alternativeName>
        <fullName evidence="10">Prolyl aminopeptidase</fullName>
    </alternativeName>
</protein>
<evidence type="ECO:0000256" key="6">
    <source>
        <dbReference type="ARBA" id="ARBA00022438"/>
    </source>
</evidence>
<dbReference type="GO" id="GO:0005737">
    <property type="term" value="C:cytoplasm"/>
    <property type="evidence" value="ECO:0007669"/>
    <property type="project" value="UniProtKB-SubCell"/>
</dbReference>
<keyword evidence="8" id="KW-0645">Protease</keyword>
<evidence type="ECO:0000259" key="11">
    <source>
        <dbReference type="Pfam" id="PF00561"/>
    </source>
</evidence>
<comment type="catalytic activity">
    <reaction evidence="1">
        <text>Release of N-terminal proline from a peptide.</text>
        <dbReference type="EC" id="3.4.11.5"/>
    </reaction>
</comment>
<evidence type="ECO:0000256" key="1">
    <source>
        <dbReference type="ARBA" id="ARBA00001585"/>
    </source>
</evidence>
<feature type="domain" description="AB hydrolase-1" evidence="11">
    <location>
        <begin position="15"/>
        <end position="175"/>
    </location>
</feature>
<dbReference type="SUPFAM" id="SSF53474">
    <property type="entry name" value="alpha/beta-Hydrolases"/>
    <property type="match status" value="1"/>
</dbReference>
<dbReference type="EC" id="3.4.11.5" evidence="4"/>
<organism evidence="12 13">
    <name type="scientific">Polaromonas vacuolata</name>
    <dbReference type="NCBI Taxonomy" id="37448"/>
    <lineage>
        <taxon>Bacteria</taxon>
        <taxon>Pseudomonadati</taxon>
        <taxon>Pseudomonadota</taxon>
        <taxon>Betaproteobacteria</taxon>
        <taxon>Burkholderiales</taxon>
        <taxon>Comamonadaceae</taxon>
        <taxon>Polaromonas</taxon>
    </lineage>
</organism>
<keyword evidence="9 12" id="KW-0378">Hydrolase</keyword>
<evidence type="ECO:0000256" key="4">
    <source>
        <dbReference type="ARBA" id="ARBA00012568"/>
    </source>
</evidence>
<evidence type="ECO:0000256" key="10">
    <source>
        <dbReference type="ARBA" id="ARBA00029605"/>
    </source>
</evidence>
<evidence type="ECO:0000256" key="3">
    <source>
        <dbReference type="ARBA" id="ARBA00010088"/>
    </source>
</evidence>
<dbReference type="AlphaFoldDB" id="A0A6H2H8T0"/>
<gene>
    <name evidence="12" type="primary">pip</name>
    <name evidence="12" type="ORF">HC248_01170</name>
</gene>
<dbReference type="EMBL" id="CP051461">
    <property type="protein sequence ID" value="QJC55886.1"/>
    <property type="molecule type" value="Genomic_DNA"/>
</dbReference>
<keyword evidence="13" id="KW-1185">Reference proteome</keyword>
<dbReference type="InterPro" id="IPR029058">
    <property type="entry name" value="AB_hydrolase_fold"/>
</dbReference>
<dbReference type="PANTHER" id="PTHR43722">
    <property type="entry name" value="PROLINE IMINOPEPTIDASE"/>
    <property type="match status" value="1"/>
</dbReference>
<evidence type="ECO:0000256" key="7">
    <source>
        <dbReference type="ARBA" id="ARBA00022490"/>
    </source>
</evidence>
<comment type="similarity">
    <text evidence="3">Belongs to the peptidase S33 family.</text>
</comment>
<dbReference type="Proteomes" id="UP000502041">
    <property type="component" value="Chromosome"/>
</dbReference>
<dbReference type="KEGG" id="pvac:HC248_01170"/>
<dbReference type="PRINTS" id="PR00793">
    <property type="entry name" value="PROAMNOPTASE"/>
</dbReference>
<evidence type="ECO:0000256" key="9">
    <source>
        <dbReference type="ARBA" id="ARBA00022801"/>
    </source>
</evidence>
<keyword evidence="7" id="KW-0963">Cytoplasm</keyword>
<evidence type="ECO:0000256" key="2">
    <source>
        <dbReference type="ARBA" id="ARBA00004496"/>
    </source>
</evidence>
<comment type="subcellular location">
    <subcellularLocation>
        <location evidence="2">Cytoplasm</location>
    </subcellularLocation>
</comment>
<dbReference type="RefSeq" id="WP_168921682.1">
    <property type="nucleotide sequence ID" value="NZ_CP051461.1"/>
</dbReference>
<evidence type="ECO:0000313" key="13">
    <source>
        <dbReference type="Proteomes" id="UP000502041"/>
    </source>
</evidence>
<name>A0A6H2H8T0_9BURK</name>